<comment type="caution">
    <text evidence="1">The sequence shown here is derived from an EMBL/GenBank/DDBJ whole genome shotgun (WGS) entry which is preliminary data.</text>
</comment>
<evidence type="ECO:0000313" key="2">
    <source>
        <dbReference type="Proteomes" id="UP000242146"/>
    </source>
</evidence>
<dbReference type="Proteomes" id="UP000242146">
    <property type="component" value="Unassembled WGS sequence"/>
</dbReference>
<gene>
    <name evidence="1" type="ORF">DM01DRAFT_1339284</name>
</gene>
<proteinExistence type="predicted"/>
<evidence type="ECO:0000313" key="1">
    <source>
        <dbReference type="EMBL" id="ORX46972.1"/>
    </source>
</evidence>
<sequence length="63" mass="7327">MQLYQPFYFRMLDIMHGLGQEAQQPISMDANNFQVVPAFEEPTAVRHPAAADKRLSPYVRYKI</sequence>
<name>A0A1X2G796_9FUNG</name>
<protein>
    <submittedName>
        <fullName evidence="1">Uncharacterized protein</fullName>
    </submittedName>
</protein>
<dbReference type="AlphaFoldDB" id="A0A1X2G796"/>
<dbReference type="EMBL" id="MCGT01000035">
    <property type="protein sequence ID" value="ORX46972.1"/>
    <property type="molecule type" value="Genomic_DNA"/>
</dbReference>
<organism evidence="1 2">
    <name type="scientific">Hesseltinella vesiculosa</name>
    <dbReference type="NCBI Taxonomy" id="101127"/>
    <lineage>
        <taxon>Eukaryota</taxon>
        <taxon>Fungi</taxon>
        <taxon>Fungi incertae sedis</taxon>
        <taxon>Mucoromycota</taxon>
        <taxon>Mucoromycotina</taxon>
        <taxon>Mucoromycetes</taxon>
        <taxon>Mucorales</taxon>
        <taxon>Cunninghamellaceae</taxon>
        <taxon>Hesseltinella</taxon>
    </lineage>
</organism>
<accession>A0A1X2G796</accession>
<reference evidence="1 2" key="1">
    <citation type="submission" date="2016-07" db="EMBL/GenBank/DDBJ databases">
        <title>Pervasive Adenine N6-methylation of Active Genes in Fungi.</title>
        <authorList>
            <consortium name="DOE Joint Genome Institute"/>
            <person name="Mondo S.J."/>
            <person name="Dannebaum R.O."/>
            <person name="Kuo R.C."/>
            <person name="Labutti K."/>
            <person name="Haridas S."/>
            <person name="Kuo A."/>
            <person name="Salamov A."/>
            <person name="Ahrendt S.R."/>
            <person name="Lipzen A."/>
            <person name="Sullivan W."/>
            <person name="Andreopoulos W.B."/>
            <person name="Clum A."/>
            <person name="Lindquist E."/>
            <person name="Daum C."/>
            <person name="Ramamoorthy G.K."/>
            <person name="Gryganskyi A."/>
            <person name="Culley D."/>
            <person name="Magnuson J.K."/>
            <person name="James T.Y."/>
            <person name="O'Malley M.A."/>
            <person name="Stajich J.E."/>
            <person name="Spatafora J.W."/>
            <person name="Visel A."/>
            <person name="Grigoriev I.V."/>
        </authorList>
    </citation>
    <scope>NUCLEOTIDE SEQUENCE [LARGE SCALE GENOMIC DNA]</scope>
    <source>
        <strain evidence="1 2">NRRL 3301</strain>
    </source>
</reference>
<keyword evidence="2" id="KW-1185">Reference proteome</keyword>